<name>A0AAD6UK09_9AGAR</name>
<dbReference type="AlphaFoldDB" id="A0AAD6UK09"/>
<sequence length="315" mass="35260">MITTETGHAVMATQDEYVLVRLTQTLQLEVSPVYQVRGSLTLTQAADMTALSLFYTFAAIRKGYVYPPLNNVVLCWHVWVQRFPSAIFQPYQGVFLDKGLTDRTKLGAISKSKGSILPLRWLGLYGNVQCTGNDVTVADGFLRLFFLAARVVAKTAHAPSAARRLEHEFRAYSALRSLQGESIPRFLGISEEKDKTVLLTSHVGKSLRDFGELQAAQKRRLLQRLIRLHENGIQHNDLEPRNVTYSQTLGPVIIDFDRASLDHQCTGSSCAELLGLDLPAELSGMEQDPETRFIFRILSDIVNSLIQFLCSLFRG</sequence>
<dbReference type="Gene3D" id="1.10.510.10">
    <property type="entry name" value="Transferase(Phosphotransferase) domain 1"/>
    <property type="match status" value="1"/>
</dbReference>
<dbReference type="Proteomes" id="UP001219525">
    <property type="component" value="Unassembled WGS sequence"/>
</dbReference>
<dbReference type="PANTHER" id="PTHR37171">
    <property type="entry name" value="SERINE/THREONINE-PROTEIN KINASE YRZF-RELATED"/>
    <property type="match status" value="1"/>
</dbReference>
<reference evidence="1" key="1">
    <citation type="submission" date="2023-03" db="EMBL/GenBank/DDBJ databases">
        <title>Massive genome expansion in bonnet fungi (Mycena s.s.) driven by repeated elements and novel gene families across ecological guilds.</title>
        <authorList>
            <consortium name="Lawrence Berkeley National Laboratory"/>
            <person name="Harder C.B."/>
            <person name="Miyauchi S."/>
            <person name="Viragh M."/>
            <person name="Kuo A."/>
            <person name="Thoen E."/>
            <person name="Andreopoulos B."/>
            <person name="Lu D."/>
            <person name="Skrede I."/>
            <person name="Drula E."/>
            <person name="Henrissat B."/>
            <person name="Morin E."/>
            <person name="Kohler A."/>
            <person name="Barry K."/>
            <person name="LaButti K."/>
            <person name="Morin E."/>
            <person name="Salamov A."/>
            <person name="Lipzen A."/>
            <person name="Mereny Z."/>
            <person name="Hegedus B."/>
            <person name="Baldrian P."/>
            <person name="Stursova M."/>
            <person name="Weitz H."/>
            <person name="Taylor A."/>
            <person name="Grigoriev I.V."/>
            <person name="Nagy L.G."/>
            <person name="Martin F."/>
            <person name="Kauserud H."/>
        </authorList>
    </citation>
    <scope>NUCLEOTIDE SEQUENCE</scope>
    <source>
        <strain evidence="1">9144</strain>
    </source>
</reference>
<dbReference type="InterPro" id="IPR011009">
    <property type="entry name" value="Kinase-like_dom_sf"/>
</dbReference>
<proteinExistence type="predicted"/>
<dbReference type="SUPFAM" id="SSF56112">
    <property type="entry name" value="Protein kinase-like (PK-like)"/>
    <property type="match status" value="1"/>
</dbReference>
<dbReference type="PANTHER" id="PTHR37171:SF1">
    <property type="entry name" value="SERINE_THREONINE-PROTEIN KINASE YRZF-RELATED"/>
    <property type="match status" value="1"/>
</dbReference>
<protein>
    <recommendedName>
        <fullName evidence="3">Protein kinase domain-containing protein</fullName>
    </recommendedName>
</protein>
<evidence type="ECO:0000313" key="2">
    <source>
        <dbReference type="Proteomes" id="UP001219525"/>
    </source>
</evidence>
<dbReference type="InterPro" id="IPR052396">
    <property type="entry name" value="Meiotic_Drive_Suppr_Kinase"/>
</dbReference>
<gene>
    <name evidence="1" type="ORF">GGX14DRAFT_485270</name>
</gene>
<comment type="caution">
    <text evidence="1">The sequence shown here is derived from an EMBL/GenBank/DDBJ whole genome shotgun (WGS) entry which is preliminary data.</text>
</comment>
<keyword evidence="2" id="KW-1185">Reference proteome</keyword>
<organism evidence="1 2">
    <name type="scientific">Mycena pura</name>
    <dbReference type="NCBI Taxonomy" id="153505"/>
    <lineage>
        <taxon>Eukaryota</taxon>
        <taxon>Fungi</taxon>
        <taxon>Dikarya</taxon>
        <taxon>Basidiomycota</taxon>
        <taxon>Agaricomycotina</taxon>
        <taxon>Agaricomycetes</taxon>
        <taxon>Agaricomycetidae</taxon>
        <taxon>Agaricales</taxon>
        <taxon>Marasmiineae</taxon>
        <taxon>Mycenaceae</taxon>
        <taxon>Mycena</taxon>
    </lineage>
</organism>
<accession>A0AAD6UK09</accession>
<dbReference type="EMBL" id="JARJCW010000183">
    <property type="protein sequence ID" value="KAJ7189300.1"/>
    <property type="molecule type" value="Genomic_DNA"/>
</dbReference>
<evidence type="ECO:0000313" key="1">
    <source>
        <dbReference type="EMBL" id="KAJ7189300.1"/>
    </source>
</evidence>
<evidence type="ECO:0008006" key="3">
    <source>
        <dbReference type="Google" id="ProtNLM"/>
    </source>
</evidence>